<proteinExistence type="predicted"/>
<keyword evidence="1" id="KW-0175">Coiled coil</keyword>
<feature type="region of interest" description="Disordered" evidence="2">
    <location>
        <begin position="312"/>
        <end position="332"/>
    </location>
</feature>
<protein>
    <recommendedName>
        <fullName evidence="3">Reverse transcriptase domain-containing protein</fullName>
    </recommendedName>
</protein>
<dbReference type="Proteomes" id="UP000265515">
    <property type="component" value="Unassembled WGS sequence"/>
</dbReference>
<feature type="domain" description="Reverse transcriptase" evidence="3">
    <location>
        <begin position="711"/>
        <end position="986"/>
    </location>
</feature>
<name>A0A388L6K1_CHABU</name>
<comment type="caution">
    <text evidence="4">The sequence shown here is derived from an EMBL/GenBank/DDBJ whole genome shotgun (WGS) entry which is preliminary data.</text>
</comment>
<dbReference type="EMBL" id="BFEA01000280">
    <property type="protein sequence ID" value="GBG77935.1"/>
    <property type="molecule type" value="Genomic_DNA"/>
</dbReference>
<evidence type="ECO:0000313" key="4">
    <source>
        <dbReference type="EMBL" id="GBG77935.1"/>
    </source>
</evidence>
<dbReference type="AlphaFoldDB" id="A0A388L6K1"/>
<feature type="compositionally biased region" description="Basic residues" evidence="2">
    <location>
        <begin position="318"/>
        <end position="330"/>
    </location>
</feature>
<keyword evidence="5" id="KW-1185">Reference proteome</keyword>
<reference evidence="4 5" key="1">
    <citation type="journal article" date="2018" name="Cell">
        <title>The Chara Genome: Secondary Complexity and Implications for Plant Terrestrialization.</title>
        <authorList>
            <person name="Nishiyama T."/>
            <person name="Sakayama H."/>
            <person name="Vries J.D."/>
            <person name="Buschmann H."/>
            <person name="Saint-Marcoux D."/>
            <person name="Ullrich K.K."/>
            <person name="Haas F.B."/>
            <person name="Vanderstraeten L."/>
            <person name="Becker D."/>
            <person name="Lang D."/>
            <person name="Vosolsobe S."/>
            <person name="Rombauts S."/>
            <person name="Wilhelmsson P.K.I."/>
            <person name="Janitza P."/>
            <person name="Kern R."/>
            <person name="Heyl A."/>
            <person name="Rumpler F."/>
            <person name="Villalobos L.I.A.C."/>
            <person name="Clay J.M."/>
            <person name="Skokan R."/>
            <person name="Toyoda A."/>
            <person name="Suzuki Y."/>
            <person name="Kagoshima H."/>
            <person name="Schijlen E."/>
            <person name="Tajeshwar N."/>
            <person name="Catarino B."/>
            <person name="Hetherington A.J."/>
            <person name="Saltykova A."/>
            <person name="Bonnot C."/>
            <person name="Breuninger H."/>
            <person name="Symeonidi A."/>
            <person name="Radhakrishnan G.V."/>
            <person name="Van Nieuwerburgh F."/>
            <person name="Deforce D."/>
            <person name="Chang C."/>
            <person name="Karol K.G."/>
            <person name="Hedrich R."/>
            <person name="Ulvskov P."/>
            <person name="Glockner G."/>
            <person name="Delwiche C.F."/>
            <person name="Petrasek J."/>
            <person name="Van de Peer Y."/>
            <person name="Friml J."/>
            <person name="Beilby M."/>
            <person name="Dolan L."/>
            <person name="Kohara Y."/>
            <person name="Sugano S."/>
            <person name="Fujiyama A."/>
            <person name="Delaux P.-M."/>
            <person name="Quint M."/>
            <person name="TheiBen G."/>
            <person name="Hagemann M."/>
            <person name="Harholt J."/>
            <person name="Dunand C."/>
            <person name="Zachgo S."/>
            <person name="Langdale J."/>
            <person name="Maumus F."/>
            <person name="Straeten D.V.D."/>
            <person name="Gould S.B."/>
            <person name="Rensing S.A."/>
        </authorList>
    </citation>
    <scope>NUCLEOTIDE SEQUENCE [LARGE SCALE GENOMIC DNA]</scope>
    <source>
        <strain evidence="4 5">S276</strain>
    </source>
</reference>
<accession>A0A388L6K1</accession>
<evidence type="ECO:0000256" key="1">
    <source>
        <dbReference type="SAM" id="Coils"/>
    </source>
</evidence>
<feature type="region of interest" description="Disordered" evidence="2">
    <location>
        <begin position="28"/>
        <end position="47"/>
    </location>
</feature>
<dbReference type="PROSITE" id="PS50878">
    <property type="entry name" value="RT_POL"/>
    <property type="match status" value="1"/>
</dbReference>
<dbReference type="InterPro" id="IPR000477">
    <property type="entry name" value="RT_dom"/>
</dbReference>
<evidence type="ECO:0000313" key="5">
    <source>
        <dbReference type="Proteomes" id="UP000265515"/>
    </source>
</evidence>
<sequence length="1075" mass="122902">MRKEAERIRKVEAREARLEAKMVKLVNQHTKHVHSTTAPVIRKKSPRTKAHMLREICSYIDESEDESEEVRREAGRLVDAIERRKGKQKKGEERAMLAARVKTTRTAPIIIEDIPEETHTPPPKDRGAEEGIYGGMLEFVLELHMTMSAQKAPELRKICNEEGIEWTRKDVAVSEIVRCRTKLAFGEASDSAHVSPLSRRGECPWARKWIGMLSGDTEDLRTKEAGVYVLVSPCCRHTYIDCTSRSFILRWTEHVKCAITGSVGNAPKLHAWLRVFGWEKYLVLPMVVGVDEPRIVERALIGRFSQTLNTQGWNEGRRKTRRRKGKRERGKKLAAERQGRVITFGGTASLITLFKRMGRNGEFKSYGGELWAEKWKIVKGKIGNSTLEIHGKERALGECKGEIEKRGTFRVVKIRISSTGVVHRRYVLRDLLRQPWRVRQLHKKSAAELIALFKTASTFGRKVTQNLLKIRITRVVKAVFSTEIRRRPFVRLSFSTAINPRGVRELATKALGQGIRDPCLARYVSARVRVVFRRRYTVGQLIHNQRLCAGAEVVECTCTGTDLPQSDGHVKVRLDDVPEAPNFVKNSRNVTCGGDISDDELRRCVKEGVRTWARGTRMVLDETEVAACFKVRGALEVQAMTVQQVRHWFRGIEHLIAVPIDRNPGATLIVCPVLYLEACEKVFNRSSYFCLVQRTEEAILKAMKSDYEERGLKRIGEWGKGGQVGQAYVIPKDKDLERWQPISPATKDPARLAGLRVGRAVRFMLQGIGESRHFELRCTDDLRVKSVEIEKRLRKEGDFAVARNYDIKDMFARLSHESVIEAVRWIISFHRKRKSVGVRVSQRVRMCMMARNSKKTEGFVFLDFDLLMSAVHYELDNTFVKCAGEFLRQVFGIPMGRNSSPALACLVCARSEAIFLESLGCDRDIIQRMRMIDNVVVMAACEASNGKSVMFAECILDLFERCYDENLWLVRREEGTNVFDFLGTRMMVEPAPIRIHIFPRTRNQEQLARHRRIRIHFMQDYHSYSRKSAKKAAICASLSRIHRLSTDEEATLASISAIVWETNLRGYPRRSLSLL</sequence>
<dbReference type="Gramene" id="GBG77935">
    <property type="protein sequence ID" value="GBG77935"/>
    <property type="gene ID" value="CBR_g25866"/>
</dbReference>
<organism evidence="4 5">
    <name type="scientific">Chara braunii</name>
    <name type="common">Braun's stonewort</name>
    <dbReference type="NCBI Taxonomy" id="69332"/>
    <lineage>
        <taxon>Eukaryota</taxon>
        <taxon>Viridiplantae</taxon>
        <taxon>Streptophyta</taxon>
        <taxon>Charophyceae</taxon>
        <taxon>Charales</taxon>
        <taxon>Characeae</taxon>
        <taxon>Chara</taxon>
    </lineage>
</organism>
<gene>
    <name evidence="4" type="ORF">CBR_g25866</name>
</gene>
<evidence type="ECO:0000259" key="3">
    <source>
        <dbReference type="PROSITE" id="PS50878"/>
    </source>
</evidence>
<feature type="coiled-coil region" evidence="1">
    <location>
        <begin position="1"/>
        <end position="28"/>
    </location>
</feature>
<evidence type="ECO:0000256" key="2">
    <source>
        <dbReference type="SAM" id="MobiDB-lite"/>
    </source>
</evidence>